<evidence type="ECO:0000313" key="2">
    <source>
        <dbReference type="EMBL" id="GMI70507.1"/>
    </source>
</evidence>
<feature type="region of interest" description="Disordered" evidence="1">
    <location>
        <begin position="26"/>
        <end position="51"/>
    </location>
</feature>
<keyword evidence="3" id="KW-1185">Reference proteome</keyword>
<feature type="compositionally biased region" description="Basic and acidic residues" evidence="1">
    <location>
        <begin position="26"/>
        <end position="38"/>
    </location>
</feature>
<gene>
    <name evidence="2" type="ORF">HRI_000720000</name>
</gene>
<reference evidence="2" key="1">
    <citation type="submission" date="2023-05" db="EMBL/GenBank/DDBJ databases">
        <title>Genome and transcriptome analyses reveal genes involved in the formation of fine ridges on petal epidermal cells in Hibiscus trionum.</title>
        <authorList>
            <person name="Koshimizu S."/>
            <person name="Masuda S."/>
            <person name="Ishii T."/>
            <person name="Shirasu K."/>
            <person name="Hoshino A."/>
            <person name="Arita M."/>
        </authorList>
    </citation>
    <scope>NUCLEOTIDE SEQUENCE</scope>
    <source>
        <strain evidence="2">Hamamatsu line</strain>
    </source>
</reference>
<evidence type="ECO:0000313" key="3">
    <source>
        <dbReference type="Proteomes" id="UP001165190"/>
    </source>
</evidence>
<organism evidence="2 3">
    <name type="scientific">Hibiscus trionum</name>
    <name type="common">Flower of an hour</name>
    <dbReference type="NCBI Taxonomy" id="183268"/>
    <lineage>
        <taxon>Eukaryota</taxon>
        <taxon>Viridiplantae</taxon>
        <taxon>Streptophyta</taxon>
        <taxon>Embryophyta</taxon>
        <taxon>Tracheophyta</taxon>
        <taxon>Spermatophyta</taxon>
        <taxon>Magnoliopsida</taxon>
        <taxon>eudicotyledons</taxon>
        <taxon>Gunneridae</taxon>
        <taxon>Pentapetalae</taxon>
        <taxon>rosids</taxon>
        <taxon>malvids</taxon>
        <taxon>Malvales</taxon>
        <taxon>Malvaceae</taxon>
        <taxon>Malvoideae</taxon>
        <taxon>Hibiscus</taxon>
    </lineage>
</organism>
<dbReference type="OrthoDB" id="1709548at2759"/>
<dbReference type="EMBL" id="BSYR01000008">
    <property type="protein sequence ID" value="GMI70507.1"/>
    <property type="molecule type" value="Genomic_DNA"/>
</dbReference>
<accession>A0A9W7H3S7</accession>
<protein>
    <submittedName>
        <fullName evidence="2">Uncharacterized protein</fullName>
    </submittedName>
</protein>
<evidence type="ECO:0000256" key="1">
    <source>
        <dbReference type="SAM" id="MobiDB-lite"/>
    </source>
</evidence>
<proteinExistence type="predicted"/>
<sequence>MDRTWTVVGPSEQLDALSPFNPLSEMREKEGKSMDQPHRLHHVGTRGHPKDAFGIQGSQTDHKTMFNKWNALVFRSQVGQ</sequence>
<name>A0A9W7H3S7_HIBTR</name>
<dbReference type="Proteomes" id="UP001165190">
    <property type="component" value="Unassembled WGS sequence"/>
</dbReference>
<dbReference type="AlphaFoldDB" id="A0A9W7H3S7"/>
<comment type="caution">
    <text evidence="2">The sequence shown here is derived from an EMBL/GenBank/DDBJ whole genome shotgun (WGS) entry which is preliminary data.</text>
</comment>